<gene>
    <name evidence="2" type="ORF">BpHYR1_008578</name>
</gene>
<feature type="transmembrane region" description="Helical" evidence="1">
    <location>
        <begin position="81"/>
        <end position="105"/>
    </location>
</feature>
<organism evidence="2 3">
    <name type="scientific">Brachionus plicatilis</name>
    <name type="common">Marine rotifer</name>
    <name type="synonym">Brachionus muelleri</name>
    <dbReference type="NCBI Taxonomy" id="10195"/>
    <lineage>
        <taxon>Eukaryota</taxon>
        <taxon>Metazoa</taxon>
        <taxon>Spiralia</taxon>
        <taxon>Gnathifera</taxon>
        <taxon>Rotifera</taxon>
        <taxon>Eurotatoria</taxon>
        <taxon>Monogononta</taxon>
        <taxon>Pseudotrocha</taxon>
        <taxon>Ploima</taxon>
        <taxon>Brachionidae</taxon>
        <taxon>Brachionus</taxon>
    </lineage>
</organism>
<keyword evidence="3" id="KW-1185">Reference proteome</keyword>
<evidence type="ECO:0000313" key="3">
    <source>
        <dbReference type="Proteomes" id="UP000276133"/>
    </source>
</evidence>
<evidence type="ECO:0008006" key="4">
    <source>
        <dbReference type="Google" id="ProtNLM"/>
    </source>
</evidence>
<accession>A0A3M7QWE1</accession>
<evidence type="ECO:0000313" key="2">
    <source>
        <dbReference type="EMBL" id="RNA15680.1"/>
    </source>
</evidence>
<keyword evidence="1" id="KW-0472">Membrane</keyword>
<keyword evidence="1" id="KW-1133">Transmembrane helix</keyword>
<keyword evidence="1" id="KW-0812">Transmembrane</keyword>
<feature type="transmembrane region" description="Helical" evidence="1">
    <location>
        <begin position="36"/>
        <end position="54"/>
    </location>
</feature>
<comment type="caution">
    <text evidence="2">The sequence shown here is derived from an EMBL/GenBank/DDBJ whole genome shotgun (WGS) entry which is preliminary data.</text>
</comment>
<evidence type="ECO:0000256" key="1">
    <source>
        <dbReference type="SAM" id="Phobius"/>
    </source>
</evidence>
<reference evidence="2 3" key="1">
    <citation type="journal article" date="2018" name="Sci. Rep.">
        <title>Genomic signatures of local adaptation to the degree of environmental predictability in rotifers.</title>
        <authorList>
            <person name="Franch-Gras L."/>
            <person name="Hahn C."/>
            <person name="Garcia-Roger E.M."/>
            <person name="Carmona M.J."/>
            <person name="Serra M."/>
            <person name="Gomez A."/>
        </authorList>
    </citation>
    <scope>NUCLEOTIDE SEQUENCE [LARGE SCALE GENOMIC DNA]</scope>
    <source>
        <strain evidence="2">HYR1</strain>
    </source>
</reference>
<sequence>MPISLPASSKRLILIKSSAIHDFYFLNLFFNSKSYFDFSLTICYFCLSLYQLHIKQKITQLFSYFNCLITKKLKKKSTCQIYTVSFISINYFLIQFLSFYLHIIISDKKEKSQNIDISFNPKIQKHTQNKNTLFYKNLLNRVNEFGKTL</sequence>
<protein>
    <recommendedName>
        <fullName evidence="4">Transmembrane protein</fullName>
    </recommendedName>
</protein>
<name>A0A3M7QWE1_BRAPC</name>
<dbReference type="EMBL" id="REGN01004913">
    <property type="protein sequence ID" value="RNA15680.1"/>
    <property type="molecule type" value="Genomic_DNA"/>
</dbReference>
<dbReference type="AlphaFoldDB" id="A0A3M7QWE1"/>
<proteinExistence type="predicted"/>
<dbReference type="Proteomes" id="UP000276133">
    <property type="component" value="Unassembled WGS sequence"/>
</dbReference>